<keyword evidence="2" id="KW-1003">Cell membrane</keyword>
<keyword evidence="3 6" id="KW-0812">Transmembrane</keyword>
<evidence type="ECO:0000256" key="5">
    <source>
        <dbReference type="ARBA" id="ARBA00023136"/>
    </source>
</evidence>
<feature type="transmembrane region" description="Helical" evidence="6">
    <location>
        <begin position="144"/>
        <end position="166"/>
    </location>
</feature>
<keyword evidence="9" id="KW-1185">Reference proteome</keyword>
<dbReference type="Proteomes" id="UP000318081">
    <property type="component" value="Chromosome"/>
</dbReference>
<dbReference type="PANTHER" id="PTHR42709">
    <property type="entry name" value="ALKALINE PHOSPHATASE LIKE PROTEIN"/>
    <property type="match status" value="1"/>
</dbReference>
<reference evidence="8 9" key="1">
    <citation type="submission" date="2019-02" db="EMBL/GenBank/DDBJ databases">
        <title>Deep-cultivation of Planctomycetes and their phenomic and genomic characterization uncovers novel biology.</title>
        <authorList>
            <person name="Wiegand S."/>
            <person name="Jogler M."/>
            <person name="Boedeker C."/>
            <person name="Pinto D."/>
            <person name="Vollmers J."/>
            <person name="Rivas-Marin E."/>
            <person name="Kohn T."/>
            <person name="Peeters S.H."/>
            <person name="Heuer A."/>
            <person name="Rast P."/>
            <person name="Oberbeckmann S."/>
            <person name="Bunk B."/>
            <person name="Jeske O."/>
            <person name="Meyerdierks A."/>
            <person name="Storesund J.E."/>
            <person name="Kallscheuer N."/>
            <person name="Luecker S."/>
            <person name="Lage O.M."/>
            <person name="Pohl T."/>
            <person name="Merkel B.J."/>
            <person name="Hornburger P."/>
            <person name="Mueller R.-W."/>
            <person name="Bruemmer F."/>
            <person name="Labrenz M."/>
            <person name="Spormann A.M."/>
            <person name="Op den Camp H."/>
            <person name="Overmann J."/>
            <person name="Amann R."/>
            <person name="Jetten M.S.M."/>
            <person name="Mascher T."/>
            <person name="Medema M.H."/>
            <person name="Devos D.P."/>
            <person name="Kaster A.-K."/>
            <person name="Ovreas L."/>
            <person name="Rohde M."/>
            <person name="Galperin M.Y."/>
            <person name="Jogler C."/>
        </authorList>
    </citation>
    <scope>NUCLEOTIDE SEQUENCE [LARGE SCALE GENOMIC DNA]</scope>
    <source>
        <strain evidence="8 9">TBK1r</strain>
    </source>
</reference>
<proteinExistence type="predicted"/>
<evidence type="ECO:0000256" key="3">
    <source>
        <dbReference type="ARBA" id="ARBA00022692"/>
    </source>
</evidence>
<evidence type="ECO:0000256" key="6">
    <source>
        <dbReference type="SAM" id="Phobius"/>
    </source>
</evidence>
<name>A0ABX5XY25_9BACT</name>
<dbReference type="RefSeq" id="WP_419580309.1">
    <property type="nucleotide sequence ID" value="NZ_CP036432.1"/>
</dbReference>
<evidence type="ECO:0000256" key="4">
    <source>
        <dbReference type="ARBA" id="ARBA00022989"/>
    </source>
</evidence>
<accession>A0ABX5XY25</accession>
<dbReference type="EMBL" id="CP036432">
    <property type="protein sequence ID" value="QDV85840.1"/>
    <property type="molecule type" value="Genomic_DNA"/>
</dbReference>
<dbReference type="InterPro" id="IPR051311">
    <property type="entry name" value="DedA_domain"/>
</dbReference>
<dbReference type="PANTHER" id="PTHR42709:SF6">
    <property type="entry name" value="UNDECAPRENYL PHOSPHATE TRANSPORTER A"/>
    <property type="match status" value="1"/>
</dbReference>
<gene>
    <name evidence="8" type="primary">yghB_1</name>
    <name evidence="8" type="ORF">TBK1r_48560</name>
</gene>
<comment type="subcellular location">
    <subcellularLocation>
        <location evidence="1">Cell membrane</location>
        <topology evidence="1">Multi-pass membrane protein</topology>
    </subcellularLocation>
</comment>
<evidence type="ECO:0000256" key="2">
    <source>
        <dbReference type="ARBA" id="ARBA00022475"/>
    </source>
</evidence>
<dbReference type="Pfam" id="PF09335">
    <property type="entry name" value="VTT_dom"/>
    <property type="match status" value="1"/>
</dbReference>
<dbReference type="InterPro" id="IPR032816">
    <property type="entry name" value="VTT_dom"/>
</dbReference>
<feature type="domain" description="VTT" evidence="7">
    <location>
        <begin position="37"/>
        <end position="163"/>
    </location>
</feature>
<evidence type="ECO:0000313" key="9">
    <source>
        <dbReference type="Proteomes" id="UP000318081"/>
    </source>
</evidence>
<keyword evidence="4 6" id="KW-1133">Transmembrane helix</keyword>
<evidence type="ECO:0000313" key="8">
    <source>
        <dbReference type="EMBL" id="QDV85840.1"/>
    </source>
</evidence>
<feature type="transmembrane region" description="Helical" evidence="6">
    <location>
        <begin position="182"/>
        <end position="199"/>
    </location>
</feature>
<evidence type="ECO:0000256" key="1">
    <source>
        <dbReference type="ARBA" id="ARBA00004651"/>
    </source>
</evidence>
<evidence type="ECO:0000259" key="7">
    <source>
        <dbReference type="Pfam" id="PF09335"/>
    </source>
</evidence>
<keyword evidence="5 6" id="KW-0472">Membrane</keyword>
<sequence length="225" mass="24648">MSVSFHHFMALAKPFLEQYGYTGIFAALLLENLGMPLPGETMLIGGALAASQGSMSVFLVIPVALAACIVGDNLGYAIGRFGGRKLLVRFGPNVGITDEKLTRVEDTFRRRGGAIIVIARFVEVLRQLNGIAAGSVGYPWHRFLLFNTIGAVLWVGVWGVLVYLFGTQMEHALVWFKHGERWLLFLGLIVGAVILAWYVNRRRKRQTRTINDAGDQSAAEAEGPG</sequence>
<organism evidence="8 9">
    <name type="scientific">Stieleria magnilauensis</name>
    <dbReference type="NCBI Taxonomy" id="2527963"/>
    <lineage>
        <taxon>Bacteria</taxon>
        <taxon>Pseudomonadati</taxon>
        <taxon>Planctomycetota</taxon>
        <taxon>Planctomycetia</taxon>
        <taxon>Pirellulales</taxon>
        <taxon>Pirellulaceae</taxon>
        <taxon>Stieleria</taxon>
    </lineage>
</organism>
<protein>
    <submittedName>
        <fullName evidence="8">Inner membrane protein YghB</fullName>
    </submittedName>
</protein>
<feature type="transmembrane region" description="Helical" evidence="6">
    <location>
        <begin position="57"/>
        <end position="79"/>
    </location>
</feature>